<evidence type="ECO:0000313" key="1">
    <source>
        <dbReference type="EMBL" id="JAH79288.1"/>
    </source>
</evidence>
<proteinExistence type="predicted"/>
<reference evidence="1" key="1">
    <citation type="submission" date="2014-11" db="EMBL/GenBank/DDBJ databases">
        <authorList>
            <person name="Amaro Gonzalez C."/>
        </authorList>
    </citation>
    <scope>NUCLEOTIDE SEQUENCE</scope>
</reference>
<accession>A0A0E9VQ00</accession>
<dbReference type="EMBL" id="GBXM01029289">
    <property type="protein sequence ID" value="JAH79288.1"/>
    <property type="molecule type" value="Transcribed_RNA"/>
</dbReference>
<dbReference type="AlphaFoldDB" id="A0A0E9VQ00"/>
<protein>
    <submittedName>
        <fullName evidence="1">Uncharacterized protein</fullName>
    </submittedName>
</protein>
<reference evidence="1" key="2">
    <citation type="journal article" date="2015" name="Fish Shellfish Immunol.">
        <title>Early steps in the European eel (Anguilla anguilla)-Vibrio vulnificus interaction in the gills: Role of the RtxA13 toxin.</title>
        <authorList>
            <person name="Callol A."/>
            <person name="Pajuelo D."/>
            <person name="Ebbesson L."/>
            <person name="Teles M."/>
            <person name="MacKenzie S."/>
            <person name="Amaro C."/>
        </authorList>
    </citation>
    <scope>NUCLEOTIDE SEQUENCE</scope>
</reference>
<organism evidence="1">
    <name type="scientific">Anguilla anguilla</name>
    <name type="common">European freshwater eel</name>
    <name type="synonym">Muraena anguilla</name>
    <dbReference type="NCBI Taxonomy" id="7936"/>
    <lineage>
        <taxon>Eukaryota</taxon>
        <taxon>Metazoa</taxon>
        <taxon>Chordata</taxon>
        <taxon>Craniata</taxon>
        <taxon>Vertebrata</taxon>
        <taxon>Euteleostomi</taxon>
        <taxon>Actinopterygii</taxon>
        <taxon>Neopterygii</taxon>
        <taxon>Teleostei</taxon>
        <taxon>Anguilliformes</taxon>
        <taxon>Anguillidae</taxon>
        <taxon>Anguilla</taxon>
    </lineage>
</organism>
<name>A0A0E9VQ00_ANGAN</name>
<sequence length="32" mass="3535">MMPLSGQSCQNQPPVEGIVYQAAMFHRLKLCG</sequence>